<dbReference type="InterPro" id="IPR001073">
    <property type="entry name" value="C1q_dom"/>
</dbReference>
<accession>A0AAW0MUM5</accession>
<dbReference type="SMART" id="SM00110">
    <property type="entry name" value="C1Q"/>
    <property type="match status" value="1"/>
</dbReference>
<evidence type="ECO:0000256" key="1">
    <source>
        <dbReference type="ARBA" id="ARBA00004613"/>
    </source>
</evidence>
<keyword evidence="2" id="KW-0964">Secreted</keyword>
<evidence type="ECO:0000313" key="5">
    <source>
        <dbReference type="EMBL" id="KAK7882837.1"/>
    </source>
</evidence>
<organism evidence="5 6">
    <name type="scientific">Mugilogobius chulae</name>
    <name type="common">yellowstripe goby</name>
    <dbReference type="NCBI Taxonomy" id="88201"/>
    <lineage>
        <taxon>Eukaryota</taxon>
        <taxon>Metazoa</taxon>
        <taxon>Chordata</taxon>
        <taxon>Craniata</taxon>
        <taxon>Vertebrata</taxon>
        <taxon>Euteleostomi</taxon>
        <taxon>Actinopterygii</taxon>
        <taxon>Neopterygii</taxon>
        <taxon>Teleostei</taxon>
        <taxon>Neoteleostei</taxon>
        <taxon>Acanthomorphata</taxon>
        <taxon>Gobiaria</taxon>
        <taxon>Gobiiformes</taxon>
        <taxon>Gobioidei</taxon>
        <taxon>Gobiidae</taxon>
        <taxon>Gobionellinae</taxon>
        <taxon>Mugilogobius</taxon>
    </lineage>
</organism>
<dbReference type="SUPFAM" id="SSF49842">
    <property type="entry name" value="TNF-like"/>
    <property type="match status" value="1"/>
</dbReference>
<protein>
    <recommendedName>
        <fullName evidence="4">C1q domain-containing protein</fullName>
    </recommendedName>
</protein>
<evidence type="ECO:0000313" key="6">
    <source>
        <dbReference type="Proteomes" id="UP001460270"/>
    </source>
</evidence>
<dbReference type="AlphaFoldDB" id="A0AAW0MUM5"/>
<dbReference type="InterPro" id="IPR050822">
    <property type="entry name" value="Cerebellin_Synaptic_Org"/>
</dbReference>
<feature type="domain" description="C1q" evidence="4">
    <location>
        <begin position="118"/>
        <end position="263"/>
    </location>
</feature>
<dbReference type="PROSITE" id="PS50871">
    <property type="entry name" value="C1Q"/>
    <property type="match status" value="1"/>
</dbReference>
<evidence type="ECO:0000256" key="3">
    <source>
        <dbReference type="ARBA" id="ARBA00022729"/>
    </source>
</evidence>
<name>A0AAW0MUM5_9GOBI</name>
<dbReference type="InterPro" id="IPR008983">
    <property type="entry name" value="Tumour_necrosis_fac-like_dom"/>
</dbReference>
<keyword evidence="6" id="KW-1185">Reference proteome</keyword>
<dbReference type="GO" id="GO:0045202">
    <property type="term" value="C:synapse"/>
    <property type="evidence" value="ECO:0007669"/>
    <property type="project" value="TreeGrafter"/>
</dbReference>
<gene>
    <name evidence="5" type="ORF">WMY93_029011</name>
</gene>
<dbReference type="Gene3D" id="2.60.120.40">
    <property type="match status" value="1"/>
</dbReference>
<dbReference type="GO" id="GO:0099558">
    <property type="term" value="P:maintenance of synapse structure"/>
    <property type="evidence" value="ECO:0007669"/>
    <property type="project" value="TreeGrafter"/>
</dbReference>
<reference evidence="6" key="1">
    <citation type="submission" date="2024-04" db="EMBL/GenBank/DDBJ databases">
        <title>Salinicola lusitanus LLJ914,a marine bacterium isolated from the Okinawa Trough.</title>
        <authorList>
            <person name="Li J."/>
        </authorList>
    </citation>
    <scope>NUCLEOTIDE SEQUENCE [LARGE SCALE GENOMIC DNA]</scope>
</reference>
<dbReference type="EMBL" id="JBBPFD010000021">
    <property type="protein sequence ID" value="KAK7882837.1"/>
    <property type="molecule type" value="Genomic_DNA"/>
</dbReference>
<evidence type="ECO:0000259" key="4">
    <source>
        <dbReference type="PROSITE" id="PS50871"/>
    </source>
</evidence>
<dbReference type="PANTHER" id="PTHR22923">
    <property type="entry name" value="CEREBELLIN-RELATED"/>
    <property type="match status" value="1"/>
</dbReference>
<comment type="caution">
    <text evidence="5">The sequence shown here is derived from an EMBL/GenBank/DDBJ whole genome shotgun (WGS) entry which is preliminary data.</text>
</comment>
<sequence length="263" mass="28515">MKGASVAWPYEREVAVFFCVVGLTLAQNNNFFPGAFSWNKVDTAAGNAGTNPSGKDVVPNPGNAGGVSDNVPPCEADQESCGCCLMHQQISRMKENFNFSLNALKEELNKAVATLEQFRSTRSAFSVSLFSDSTISQHGPFRDDDIIKYKHVFLNMGNNYNPNTGVFTVPRTGVYNLALTVYSDSGAPGNTLAVCASLQVNGQELTGPRDVNLQDQEDSASVSLVVKLNTGDKVSVNLPIGCFLWDDINHYNTFSGFLLYTLD</sequence>
<dbReference type="Pfam" id="PF00386">
    <property type="entry name" value="C1q"/>
    <property type="match status" value="1"/>
</dbReference>
<dbReference type="PANTHER" id="PTHR22923:SF103">
    <property type="entry name" value="CEREBELLIN 20-RELATED"/>
    <property type="match status" value="1"/>
</dbReference>
<proteinExistence type="predicted"/>
<dbReference type="Proteomes" id="UP001460270">
    <property type="component" value="Unassembled WGS sequence"/>
</dbReference>
<comment type="subcellular location">
    <subcellularLocation>
        <location evidence="1">Secreted</location>
    </subcellularLocation>
</comment>
<keyword evidence="3" id="KW-0732">Signal</keyword>
<evidence type="ECO:0000256" key="2">
    <source>
        <dbReference type="ARBA" id="ARBA00022525"/>
    </source>
</evidence>
<dbReference type="PRINTS" id="PR00007">
    <property type="entry name" value="COMPLEMNTC1Q"/>
</dbReference>
<dbReference type="GO" id="GO:0005576">
    <property type="term" value="C:extracellular region"/>
    <property type="evidence" value="ECO:0007669"/>
    <property type="project" value="UniProtKB-SubCell"/>
</dbReference>